<dbReference type="Pfam" id="PF00132">
    <property type="entry name" value="Hexapep"/>
    <property type="match status" value="3"/>
</dbReference>
<dbReference type="InterPro" id="IPR007691">
    <property type="entry name" value="LpxD"/>
</dbReference>
<keyword evidence="5 7" id="KW-0443">Lipid metabolism</keyword>
<proteinExistence type="inferred from homology"/>
<dbReference type="InterPro" id="IPR011004">
    <property type="entry name" value="Trimer_LpxA-like_sf"/>
</dbReference>
<dbReference type="NCBIfam" id="TIGR01853">
    <property type="entry name" value="lipid_A_lpxD"/>
    <property type="match status" value="1"/>
</dbReference>
<comment type="similarity">
    <text evidence="7">Belongs to the transferase hexapeptide repeat family. LpxD subfamily.</text>
</comment>
<feature type="domain" description="UDP-3-O-[3-hydroxymyristoyl] glucosamine N-acyltransferase non-repeat region" evidence="9">
    <location>
        <begin position="23"/>
        <end position="90"/>
    </location>
</feature>
<evidence type="ECO:0000256" key="1">
    <source>
        <dbReference type="ARBA" id="ARBA00022516"/>
    </source>
</evidence>
<accession>A0A4Y1WVT0</accession>
<dbReference type="GeneID" id="78342418"/>
<dbReference type="PROSITE" id="PS00101">
    <property type="entry name" value="HEXAPEP_TRANSFERASES"/>
    <property type="match status" value="2"/>
</dbReference>
<dbReference type="Pfam" id="PF04613">
    <property type="entry name" value="LpxD"/>
    <property type="match status" value="1"/>
</dbReference>
<organism evidence="10 11">
    <name type="scientific">Alistipes communis</name>
    <dbReference type="NCBI Taxonomy" id="2585118"/>
    <lineage>
        <taxon>Bacteria</taxon>
        <taxon>Pseudomonadati</taxon>
        <taxon>Bacteroidota</taxon>
        <taxon>Bacteroidia</taxon>
        <taxon>Bacteroidales</taxon>
        <taxon>Rikenellaceae</taxon>
        <taxon>Alistipes</taxon>
    </lineage>
</organism>
<dbReference type="SUPFAM" id="SSF51161">
    <property type="entry name" value="Trimeric LpxA-like enzymes"/>
    <property type="match status" value="1"/>
</dbReference>
<evidence type="ECO:0000259" key="9">
    <source>
        <dbReference type="Pfam" id="PF04613"/>
    </source>
</evidence>
<evidence type="ECO:0000256" key="5">
    <source>
        <dbReference type="ARBA" id="ARBA00023098"/>
    </source>
</evidence>
<keyword evidence="1 7" id="KW-0444">Lipid biosynthesis</keyword>
<name>A0A4Y1WVT0_9BACT</name>
<gene>
    <name evidence="7 10" type="primary">lpxD</name>
    <name evidence="10" type="ORF">A5CBH24_17020</name>
</gene>
<dbReference type="InterPro" id="IPR020573">
    <property type="entry name" value="UDP_GlcNAc_AcTrfase_non-rep"/>
</dbReference>
<protein>
    <recommendedName>
        <fullName evidence="7">UDP-3-O-acylglucosamine N-acyltransferase</fullName>
        <ecNumber evidence="7">2.3.1.191</ecNumber>
    </recommendedName>
</protein>
<evidence type="ECO:0000256" key="6">
    <source>
        <dbReference type="ARBA" id="ARBA00023315"/>
    </source>
</evidence>
<dbReference type="HAMAP" id="MF_00523">
    <property type="entry name" value="LpxD"/>
    <property type="match status" value="1"/>
</dbReference>
<comment type="subunit">
    <text evidence="7">Homotrimer.</text>
</comment>
<dbReference type="GO" id="GO:0016020">
    <property type="term" value="C:membrane"/>
    <property type="evidence" value="ECO:0007669"/>
    <property type="project" value="GOC"/>
</dbReference>
<comment type="function">
    <text evidence="7">Catalyzes the N-acylation of UDP-3-O-acylglucosamine using 3-hydroxyacyl-ACP as the acyl donor. Is involved in the biosynthesis of lipid A, a phosphorylated glycolipid that anchors the lipopolysaccharide to the outer membrane of the cell.</text>
</comment>
<dbReference type="AlphaFoldDB" id="A0A4Y1WVT0"/>
<reference evidence="11" key="1">
    <citation type="submission" date="2019-06" db="EMBL/GenBank/DDBJ databases">
        <title>Alistipes onderdonkii subsp. vulgaris subsp. nov., Alistipes dispar sp. nov. and Alistipes communis sp. nov., isolated from human faeces, and creation of Alistipes onderdonkii subsp. onderdonkii subsp. nov.</title>
        <authorList>
            <person name="Sakamoto M."/>
            <person name="Ikeyama N."/>
            <person name="Ogata Y."/>
            <person name="Suda W."/>
            <person name="Iino T."/>
            <person name="Hattori M."/>
            <person name="Ohkuma M."/>
        </authorList>
    </citation>
    <scope>NUCLEOTIDE SEQUENCE [LARGE SCALE GENOMIC DNA]</scope>
    <source>
        <strain evidence="11">5CBH24</strain>
    </source>
</reference>
<evidence type="ECO:0000313" key="11">
    <source>
        <dbReference type="Proteomes" id="UP000318946"/>
    </source>
</evidence>
<dbReference type="Proteomes" id="UP000318946">
    <property type="component" value="Chromosome"/>
</dbReference>
<dbReference type="NCBIfam" id="NF002060">
    <property type="entry name" value="PRK00892.1"/>
    <property type="match status" value="1"/>
</dbReference>
<feature type="active site" description="Proton acceptor" evidence="7">
    <location>
        <position position="242"/>
    </location>
</feature>
<dbReference type="GO" id="GO:0016410">
    <property type="term" value="F:N-acyltransferase activity"/>
    <property type="evidence" value="ECO:0007669"/>
    <property type="project" value="InterPro"/>
</dbReference>
<keyword evidence="6 7" id="KW-0012">Acyltransferase</keyword>
<dbReference type="KEGG" id="acou:A5CBH24_17020"/>
<dbReference type="RefSeq" id="WP_141412858.1">
    <property type="nucleotide sequence ID" value="NZ_AP019735.1"/>
</dbReference>
<dbReference type="PANTHER" id="PTHR43378:SF2">
    <property type="entry name" value="UDP-3-O-ACYLGLUCOSAMINE N-ACYLTRANSFERASE 1, MITOCHONDRIAL-RELATED"/>
    <property type="match status" value="1"/>
</dbReference>
<sequence length="345" mass="36707">MMEFTAEMIAGFLGGDIVGDKTVKVHTVSSIEEGKAGSMAYLVNPKYEPFLYTTEASIVLVDRSFTPQREVKPTLVKVDDAGAAVLRLLEMYNAARPQKKGVSERASISPEASLGEGCYVGDFAVIEAGARIGDGCRIYPQVYVGDSVEIGEGTTLYPGVKIYEGCRIGSRCILHAGAVIGADGFGFAPNAEGGFDKIPQLGNVIIEDDVEIGANTCIDRAKTDSTIIRRGVKLDNLIQVGHNVQIGEHTVSSAQMGIAGSSKIGRNCFLAGQVGIADHVTIGDRVKIGSQSGVDKNVPDGEVRMGTPALPGIKFHRANAVFRNLPELQQRLSALEKAVNQLIEK</sequence>
<dbReference type="OrthoDB" id="9784739at2"/>
<dbReference type="InterPro" id="IPR001451">
    <property type="entry name" value="Hexapep"/>
</dbReference>
<dbReference type="Gene3D" id="3.40.1390.10">
    <property type="entry name" value="MurE/MurF, N-terminal domain"/>
    <property type="match status" value="1"/>
</dbReference>
<feature type="coiled-coil region" evidence="8">
    <location>
        <begin position="318"/>
        <end position="345"/>
    </location>
</feature>
<dbReference type="CDD" id="cd03352">
    <property type="entry name" value="LbH_LpxD"/>
    <property type="match status" value="1"/>
</dbReference>
<dbReference type="EC" id="2.3.1.191" evidence="7"/>
<dbReference type="EMBL" id="AP019735">
    <property type="protein sequence ID" value="BBL04389.1"/>
    <property type="molecule type" value="Genomic_DNA"/>
</dbReference>
<comment type="catalytic activity">
    <reaction evidence="7">
        <text>a UDP-3-O-[(3R)-3-hydroxyacyl]-alpha-D-glucosamine + a (3R)-hydroxyacyl-[ACP] = a UDP-2-N,3-O-bis[(3R)-3-hydroxyacyl]-alpha-D-glucosamine + holo-[ACP] + H(+)</text>
        <dbReference type="Rhea" id="RHEA:53836"/>
        <dbReference type="Rhea" id="RHEA-COMP:9685"/>
        <dbReference type="Rhea" id="RHEA-COMP:9945"/>
        <dbReference type="ChEBI" id="CHEBI:15378"/>
        <dbReference type="ChEBI" id="CHEBI:64479"/>
        <dbReference type="ChEBI" id="CHEBI:78827"/>
        <dbReference type="ChEBI" id="CHEBI:137740"/>
        <dbReference type="ChEBI" id="CHEBI:137748"/>
        <dbReference type="EC" id="2.3.1.191"/>
    </reaction>
</comment>
<evidence type="ECO:0000313" key="10">
    <source>
        <dbReference type="EMBL" id="BBL04389.1"/>
    </source>
</evidence>
<evidence type="ECO:0000256" key="7">
    <source>
        <dbReference type="HAMAP-Rule" id="MF_00523"/>
    </source>
</evidence>
<dbReference type="InterPro" id="IPR018357">
    <property type="entry name" value="Hexapep_transf_CS"/>
</dbReference>
<keyword evidence="3 7" id="KW-0808">Transferase</keyword>
<evidence type="ECO:0000256" key="3">
    <source>
        <dbReference type="ARBA" id="ARBA00022679"/>
    </source>
</evidence>
<evidence type="ECO:0000256" key="4">
    <source>
        <dbReference type="ARBA" id="ARBA00022737"/>
    </source>
</evidence>
<keyword evidence="2 7" id="KW-0441">Lipid A biosynthesis</keyword>
<dbReference type="Pfam" id="PF14602">
    <property type="entry name" value="Hexapep_2"/>
    <property type="match status" value="1"/>
</dbReference>
<keyword evidence="4 7" id="KW-0677">Repeat</keyword>
<keyword evidence="11" id="KW-1185">Reference proteome</keyword>
<dbReference type="Gene3D" id="2.160.10.10">
    <property type="entry name" value="Hexapeptide repeat proteins"/>
    <property type="match status" value="1"/>
</dbReference>
<dbReference type="GO" id="GO:0103118">
    <property type="term" value="F:UDP-3-O-[(3R)-3-hydroxyacyl]-glucosamine N-acyltransferase activity"/>
    <property type="evidence" value="ECO:0007669"/>
    <property type="project" value="UniProtKB-EC"/>
</dbReference>
<comment type="pathway">
    <text evidence="7">Bacterial outer membrane biogenesis; LPS lipid A biosynthesis.</text>
</comment>
<keyword evidence="8" id="KW-0175">Coiled coil</keyword>
<dbReference type="GO" id="GO:0009245">
    <property type="term" value="P:lipid A biosynthetic process"/>
    <property type="evidence" value="ECO:0007669"/>
    <property type="project" value="UniProtKB-UniRule"/>
</dbReference>
<dbReference type="UniPathway" id="UPA00973"/>
<dbReference type="PANTHER" id="PTHR43378">
    <property type="entry name" value="UDP-3-O-ACYLGLUCOSAMINE N-ACYLTRANSFERASE"/>
    <property type="match status" value="1"/>
</dbReference>
<evidence type="ECO:0000256" key="8">
    <source>
        <dbReference type="SAM" id="Coils"/>
    </source>
</evidence>
<evidence type="ECO:0000256" key="2">
    <source>
        <dbReference type="ARBA" id="ARBA00022556"/>
    </source>
</evidence>